<evidence type="ECO:0000313" key="7">
    <source>
        <dbReference type="EMBL" id="GMG30126.1"/>
    </source>
</evidence>
<name>A0A9W6YZ25_AMBMO</name>
<evidence type="ECO:0000256" key="1">
    <source>
        <dbReference type="ARBA" id="ARBA00004651"/>
    </source>
</evidence>
<dbReference type="OrthoDB" id="165352at2759"/>
<dbReference type="Proteomes" id="UP001165063">
    <property type="component" value="Unassembled WGS sequence"/>
</dbReference>
<comment type="caution">
    <text evidence="7">The sequence shown here is derived from an EMBL/GenBank/DDBJ whole genome shotgun (WGS) entry which is preliminary data.</text>
</comment>
<dbReference type="EMBL" id="BSXU01001698">
    <property type="protein sequence ID" value="GMG30126.1"/>
    <property type="molecule type" value="Genomic_DNA"/>
</dbReference>
<evidence type="ECO:0000256" key="4">
    <source>
        <dbReference type="ARBA" id="ARBA00023136"/>
    </source>
</evidence>
<keyword evidence="3 6" id="KW-1133">Transmembrane helix</keyword>
<feature type="coiled-coil region" evidence="5">
    <location>
        <begin position="333"/>
        <end position="367"/>
    </location>
</feature>
<gene>
    <name evidence="7" type="ORF">Amon01_000382300</name>
</gene>
<dbReference type="GO" id="GO:0015095">
    <property type="term" value="F:magnesium ion transmembrane transporter activity"/>
    <property type="evidence" value="ECO:0007669"/>
    <property type="project" value="TreeGrafter"/>
</dbReference>
<keyword evidence="2 6" id="KW-0812">Transmembrane</keyword>
<dbReference type="PANTHER" id="PTHR46494:SF1">
    <property type="entry name" value="CORA FAMILY METAL ION TRANSPORTER (EUROFUNG)"/>
    <property type="match status" value="1"/>
</dbReference>
<organism evidence="7 8">
    <name type="scientific">Ambrosiozyma monospora</name>
    <name type="common">Yeast</name>
    <name type="synonym">Endomycopsis monosporus</name>
    <dbReference type="NCBI Taxonomy" id="43982"/>
    <lineage>
        <taxon>Eukaryota</taxon>
        <taxon>Fungi</taxon>
        <taxon>Dikarya</taxon>
        <taxon>Ascomycota</taxon>
        <taxon>Saccharomycotina</taxon>
        <taxon>Pichiomycetes</taxon>
        <taxon>Pichiales</taxon>
        <taxon>Pichiaceae</taxon>
        <taxon>Ambrosiozyma</taxon>
    </lineage>
</organism>
<keyword evidence="5" id="KW-0175">Coiled coil</keyword>
<evidence type="ECO:0000256" key="6">
    <source>
        <dbReference type="SAM" id="Phobius"/>
    </source>
</evidence>
<evidence type="ECO:0000256" key="3">
    <source>
        <dbReference type="ARBA" id="ARBA00022989"/>
    </source>
</evidence>
<keyword evidence="8" id="KW-1185">Reference proteome</keyword>
<dbReference type="GO" id="GO:0015087">
    <property type="term" value="F:cobalt ion transmembrane transporter activity"/>
    <property type="evidence" value="ECO:0007669"/>
    <property type="project" value="TreeGrafter"/>
</dbReference>
<dbReference type="GO" id="GO:0050897">
    <property type="term" value="F:cobalt ion binding"/>
    <property type="evidence" value="ECO:0007669"/>
    <property type="project" value="TreeGrafter"/>
</dbReference>
<dbReference type="GO" id="GO:0000287">
    <property type="term" value="F:magnesium ion binding"/>
    <property type="evidence" value="ECO:0007669"/>
    <property type="project" value="TreeGrafter"/>
</dbReference>
<keyword evidence="4 6" id="KW-0472">Membrane</keyword>
<protein>
    <submittedName>
        <fullName evidence="7">Unnamed protein product</fullName>
    </submittedName>
</protein>
<evidence type="ECO:0000256" key="2">
    <source>
        <dbReference type="ARBA" id="ARBA00022692"/>
    </source>
</evidence>
<reference evidence="7" key="1">
    <citation type="submission" date="2023-04" db="EMBL/GenBank/DDBJ databases">
        <title>Ambrosiozyma monospora NBRC 1965.</title>
        <authorList>
            <person name="Ichikawa N."/>
            <person name="Sato H."/>
            <person name="Tonouchi N."/>
        </authorList>
    </citation>
    <scope>NUCLEOTIDE SEQUENCE</scope>
    <source>
        <strain evidence="7">NBRC 1965</strain>
    </source>
</reference>
<accession>A0A9W6YZ25</accession>
<sequence length="473" mass="54421">MFTSLDNCNVDTYDNDQLFCELYVLHCFENVSNIEQSESPLDSEEITVEKLHKLFPNVTTYLREKSKMNLFDPDEEHRDLTTGTELLKKQEEFEKSKLLKTLNYSIATERGWLFITDSGTVISFFENTGEEVEERVFFDFLRSLRFHGEMKTDEFACFENILSAFSLNLKTLVKLYQSLLYRFKVDLNTNASTKRLQQLYLMIDELSALKLRVNRLAKMVNVLMGLSRISRDGKSYMLDLDETLEELGREVKEMMDSIKNLIDLTFNQVAANTNKYMSLLALVSMVFLPMSFFASYYGMNYFQNNLHHIGVFWAISVVVTVVIVCFVGFQSGLKKLSDSYQKVSNSYNSLRRKTAEFKRKRKMIKQERQDNATAYSATTQSECSGTDVLQARSSTGDTVRSISSISRQRNSTTDVNFNISTPEEDLVFSTTTRSSTSNDYISANSDIGRRSNLNVDIQNQTVIRGWRSPDELV</sequence>
<dbReference type="GO" id="GO:0005886">
    <property type="term" value="C:plasma membrane"/>
    <property type="evidence" value="ECO:0007669"/>
    <property type="project" value="UniProtKB-SubCell"/>
</dbReference>
<feature type="coiled-coil region" evidence="5">
    <location>
        <begin position="237"/>
        <end position="264"/>
    </location>
</feature>
<dbReference type="Pfam" id="PF01544">
    <property type="entry name" value="CorA"/>
    <property type="match status" value="1"/>
</dbReference>
<feature type="transmembrane region" description="Helical" evidence="6">
    <location>
        <begin position="276"/>
        <end position="297"/>
    </location>
</feature>
<comment type="subcellular location">
    <subcellularLocation>
        <location evidence="1">Cell membrane</location>
        <topology evidence="1">Multi-pass membrane protein</topology>
    </subcellularLocation>
</comment>
<dbReference type="InterPro" id="IPR045863">
    <property type="entry name" value="CorA_TM1_TM2"/>
</dbReference>
<evidence type="ECO:0000256" key="5">
    <source>
        <dbReference type="SAM" id="Coils"/>
    </source>
</evidence>
<dbReference type="AlphaFoldDB" id="A0A9W6YZ25"/>
<dbReference type="Gene3D" id="1.20.58.340">
    <property type="entry name" value="Magnesium transport protein CorA, transmembrane region"/>
    <property type="match status" value="2"/>
</dbReference>
<evidence type="ECO:0000313" key="8">
    <source>
        <dbReference type="Proteomes" id="UP001165063"/>
    </source>
</evidence>
<feature type="transmembrane region" description="Helical" evidence="6">
    <location>
        <begin position="309"/>
        <end position="329"/>
    </location>
</feature>
<proteinExistence type="predicted"/>
<dbReference type="PANTHER" id="PTHR46494">
    <property type="entry name" value="CORA FAMILY METAL ION TRANSPORTER (EUROFUNG)"/>
    <property type="match status" value="1"/>
</dbReference>
<dbReference type="SUPFAM" id="SSF144083">
    <property type="entry name" value="Magnesium transport protein CorA, transmembrane region"/>
    <property type="match status" value="1"/>
</dbReference>
<dbReference type="InterPro" id="IPR002523">
    <property type="entry name" value="MgTranspt_CorA/ZnTranspt_ZntB"/>
</dbReference>